<accession>S2JM21</accession>
<keyword evidence="2" id="KW-1185">Reference proteome</keyword>
<evidence type="ECO:0000313" key="2">
    <source>
        <dbReference type="Proteomes" id="UP000014254"/>
    </source>
</evidence>
<gene>
    <name evidence="1" type="ORF">HMPREF1544_03641</name>
</gene>
<dbReference type="Proteomes" id="UP000014254">
    <property type="component" value="Unassembled WGS sequence"/>
</dbReference>
<evidence type="ECO:0000313" key="1">
    <source>
        <dbReference type="EMBL" id="EPB89557.1"/>
    </source>
</evidence>
<name>S2JM21_MUCC1</name>
<dbReference type="EMBL" id="KE123933">
    <property type="protein sequence ID" value="EPB89557.1"/>
    <property type="molecule type" value="Genomic_DNA"/>
</dbReference>
<dbReference type="AlphaFoldDB" id="S2JM21"/>
<dbReference type="InParanoid" id="S2JM21"/>
<dbReference type="VEuPathDB" id="FungiDB:HMPREF1544_03641"/>
<protein>
    <submittedName>
        <fullName evidence="1">Uncharacterized protein</fullName>
    </submittedName>
</protein>
<dbReference type="OrthoDB" id="2263377at2759"/>
<reference evidence="2" key="1">
    <citation type="submission" date="2013-05" db="EMBL/GenBank/DDBJ databases">
        <title>The Genome sequence of Mucor circinelloides f. circinelloides 1006PhL.</title>
        <authorList>
            <consortium name="The Broad Institute Genomics Platform"/>
            <person name="Cuomo C."/>
            <person name="Earl A."/>
            <person name="Findley K."/>
            <person name="Lee S.C."/>
            <person name="Walker B."/>
            <person name="Young S."/>
            <person name="Zeng Q."/>
            <person name="Gargeya S."/>
            <person name="Fitzgerald M."/>
            <person name="Haas B."/>
            <person name="Abouelleil A."/>
            <person name="Allen A.W."/>
            <person name="Alvarado L."/>
            <person name="Arachchi H.M."/>
            <person name="Berlin A.M."/>
            <person name="Chapman S.B."/>
            <person name="Gainer-Dewar J."/>
            <person name="Goldberg J."/>
            <person name="Griggs A."/>
            <person name="Gujja S."/>
            <person name="Hansen M."/>
            <person name="Howarth C."/>
            <person name="Imamovic A."/>
            <person name="Ireland A."/>
            <person name="Larimer J."/>
            <person name="McCowan C."/>
            <person name="Murphy C."/>
            <person name="Pearson M."/>
            <person name="Poon T.W."/>
            <person name="Priest M."/>
            <person name="Roberts A."/>
            <person name="Saif S."/>
            <person name="Shea T."/>
            <person name="Sisk P."/>
            <person name="Sykes S."/>
            <person name="Wortman J."/>
            <person name="Nusbaum C."/>
            <person name="Birren B."/>
        </authorList>
    </citation>
    <scope>NUCLEOTIDE SEQUENCE [LARGE SCALE GENOMIC DNA]</scope>
    <source>
        <strain evidence="2">1006PhL</strain>
    </source>
</reference>
<proteinExistence type="predicted"/>
<sequence length="96" mass="10609">MRLLALNDICLFKDNIDASLTRYSGLDIHTSILPVWDLKPFLLEPSIKAALWCSQLGIDPPNDLMPCVSRCPGFKTEATMSKNVADIPTAHILLSL</sequence>
<organism evidence="1 2">
    <name type="scientific">Mucor circinelloides f. circinelloides (strain 1006PhL)</name>
    <name type="common">Mucormycosis agent</name>
    <name type="synonym">Calyptromyces circinelloides</name>
    <dbReference type="NCBI Taxonomy" id="1220926"/>
    <lineage>
        <taxon>Eukaryota</taxon>
        <taxon>Fungi</taxon>
        <taxon>Fungi incertae sedis</taxon>
        <taxon>Mucoromycota</taxon>
        <taxon>Mucoromycotina</taxon>
        <taxon>Mucoromycetes</taxon>
        <taxon>Mucorales</taxon>
        <taxon>Mucorineae</taxon>
        <taxon>Mucoraceae</taxon>
        <taxon>Mucor</taxon>
    </lineage>
</organism>